<comment type="caution">
    <text evidence="2">The sequence shown here is derived from an EMBL/GenBank/DDBJ whole genome shotgun (WGS) entry which is preliminary data.</text>
</comment>
<dbReference type="EMBL" id="BLXT01006630">
    <property type="protein sequence ID" value="GFO32427.1"/>
    <property type="molecule type" value="Genomic_DNA"/>
</dbReference>
<feature type="compositionally biased region" description="Polar residues" evidence="1">
    <location>
        <begin position="8"/>
        <end position="23"/>
    </location>
</feature>
<protein>
    <submittedName>
        <fullName evidence="2">Uncharacterized protein</fullName>
    </submittedName>
</protein>
<evidence type="ECO:0000313" key="2">
    <source>
        <dbReference type="EMBL" id="GFO32427.1"/>
    </source>
</evidence>
<feature type="region of interest" description="Disordered" evidence="1">
    <location>
        <begin position="1"/>
        <end position="34"/>
    </location>
</feature>
<evidence type="ECO:0000313" key="3">
    <source>
        <dbReference type="Proteomes" id="UP000735302"/>
    </source>
</evidence>
<proteinExistence type="predicted"/>
<keyword evidence="3" id="KW-1185">Reference proteome</keyword>
<evidence type="ECO:0000256" key="1">
    <source>
        <dbReference type="SAM" id="MobiDB-lite"/>
    </source>
</evidence>
<sequence length="76" mass="8296">MAGLEPTTEGSQQISADSLATVPSTPPAGVGEWKTFELRNAPQVSRRRLGKIVLDRTKWVARQHQNDLRISGTLLG</sequence>
<accession>A0AAV4CKY2</accession>
<dbReference type="Proteomes" id="UP000735302">
    <property type="component" value="Unassembled WGS sequence"/>
</dbReference>
<name>A0AAV4CKY2_9GAST</name>
<dbReference type="AlphaFoldDB" id="A0AAV4CKY2"/>
<gene>
    <name evidence="2" type="ORF">PoB_005893200</name>
</gene>
<organism evidence="2 3">
    <name type="scientific">Plakobranchus ocellatus</name>
    <dbReference type="NCBI Taxonomy" id="259542"/>
    <lineage>
        <taxon>Eukaryota</taxon>
        <taxon>Metazoa</taxon>
        <taxon>Spiralia</taxon>
        <taxon>Lophotrochozoa</taxon>
        <taxon>Mollusca</taxon>
        <taxon>Gastropoda</taxon>
        <taxon>Heterobranchia</taxon>
        <taxon>Euthyneura</taxon>
        <taxon>Panpulmonata</taxon>
        <taxon>Sacoglossa</taxon>
        <taxon>Placobranchoidea</taxon>
        <taxon>Plakobranchidae</taxon>
        <taxon>Plakobranchus</taxon>
    </lineage>
</organism>
<reference evidence="2 3" key="1">
    <citation type="journal article" date="2021" name="Elife">
        <title>Chloroplast acquisition without the gene transfer in kleptoplastic sea slugs, Plakobranchus ocellatus.</title>
        <authorList>
            <person name="Maeda T."/>
            <person name="Takahashi S."/>
            <person name="Yoshida T."/>
            <person name="Shimamura S."/>
            <person name="Takaki Y."/>
            <person name="Nagai Y."/>
            <person name="Toyoda A."/>
            <person name="Suzuki Y."/>
            <person name="Arimoto A."/>
            <person name="Ishii H."/>
            <person name="Satoh N."/>
            <person name="Nishiyama T."/>
            <person name="Hasebe M."/>
            <person name="Maruyama T."/>
            <person name="Minagawa J."/>
            <person name="Obokata J."/>
            <person name="Shigenobu S."/>
        </authorList>
    </citation>
    <scope>NUCLEOTIDE SEQUENCE [LARGE SCALE GENOMIC DNA]</scope>
</reference>